<sequence>MPEEQQKIVRTVSILTRRLRAGKTYEDFRRAWFHTTGFAVKGKDAGSGRAQLLTFINLFDPREIIVPGFATTTLEQLKDALDIDVNVRGENPLDEVIEPAIGRSFTLRVAEDDFSAAGDIPYSPASIDGRKTDMAEVAEDIRTLATIYTAAAKKRDAANAARKQAR</sequence>
<dbReference type="RefSeq" id="WP_015284443.1">
    <property type="nucleotide sequence ID" value="NC_019943.1"/>
</dbReference>
<dbReference type="GeneID" id="14309079"/>
<evidence type="ECO:0000313" key="2">
    <source>
        <dbReference type="Proteomes" id="UP000010824"/>
    </source>
</evidence>
<dbReference type="InParanoid" id="L0HEF0"/>
<dbReference type="eggNOG" id="arCOG13998">
    <property type="taxonomic scope" value="Archaea"/>
</dbReference>
<dbReference type="AlphaFoldDB" id="L0HEF0"/>
<dbReference type="OrthoDB" id="71001at2157"/>
<reference evidence="2" key="1">
    <citation type="submission" date="2011-12" db="EMBL/GenBank/DDBJ databases">
        <title>Complete sequence of Methanoregula formicicum SMSP.</title>
        <authorList>
            <person name="Lucas S."/>
            <person name="Han J."/>
            <person name="Lapidus A."/>
            <person name="Cheng J.-F."/>
            <person name="Goodwin L."/>
            <person name="Pitluck S."/>
            <person name="Peters L."/>
            <person name="Ovchinnikova G."/>
            <person name="Teshima H."/>
            <person name="Detter J.C."/>
            <person name="Han C."/>
            <person name="Tapia R."/>
            <person name="Land M."/>
            <person name="Hauser L."/>
            <person name="Kyrpides N."/>
            <person name="Ivanova N."/>
            <person name="Pagani I."/>
            <person name="Imachi H."/>
            <person name="Tamaki H."/>
            <person name="Sekiguchi Y."/>
            <person name="Kamagata Y."/>
            <person name="Cadillo-Quiroz H."/>
            <person name="Zinder S."/>
            <person name="Liu W.-T."/>
            <person name="Woyke T."/>
        </authorList>
    </citation>
    <scope>NUCLEOTIDE SEQUENCE [LARGE SCALE GENOMIC DNA]</scope>
    <source>
        <strain evidence="2">DSM 22288 / NBRC 105244 / SMSP</strain>
    </source>
</reference>
<keyword evidence="2" id="KW-1185">Reference proteome</keyword>
<dbReference type="KEGG" id="mfo:Metfor_0406"/>
<reference evidence="1 2" key="2">
    <citation type="journal article" date="2014" name="Genome Announc.">
        <title>Complete Genome Sequence of Methanoregula formicica SMSPT, a Mesophilic Hydrogenotrophic Methanogen Isolated from a Methanogenic Upflow Anaerobic Sludge Blanket Reactor.</title>
        <authorList>
            <person name="Yamamoto K."/>
            <person name="Tamaki H."/>
            <person name="Cadillo-Quiroz H."/>
            <person name="Imachi H."/>
            <person name="Kyrpides N."/>
            <person name="Woyke T."/>
            <person name="Goodwin L."/>
            <person name="Zinder S.H."/>
            <person name="Kamagata Y."/>
            <person name="Liu W.T."/>
        </authorList>
    </citation>
    <scope>NUCLEOTIDE SEQUENCE [LARGE SCALE GENOMIC DNA]</scope>
    <source>
        <strain evidence="2">DSM 22288 / NBRC 105244 / SMSP</strain>
    </source>
</reference>
<organism evidence="1 2">
    <name type="scientific">Methanoregula formicica (strain DSM 22288 / NBRC 105244 / SMSP)</name>
    <dbReference type="NCBI Taxonomy" id="593750"/>
    <lineage>
        <taxon>Archaea</taxon>
        <taxon>Methanobacteriati</taxon>
        <taxon>Methanobacteriota</taxon>
        <taxon>Stenosarchaea group</taxon>
        <taxon>Methanomicrobia</taxon>
        <taxon>Methanomicrobiales</taxon>
        <taxon>Methanoregulaceae</taxon>
        <taxon>Methanoregula</taxon>
    </lineage>
</organism>
<dbReference type="Proteomes" id="UP000010824">
    <property type="component" value="Chromosome"/>
</dbReference>
<dbReference type="STRING" id="593750.Metfor_0406"/>
<proteinExistence type="predicted"/>
<evidence type="ECO:0000313" key="1">
    <source>
        <dbReference type="EMBL" id="AGB01479.1"/>
    </source>
</evidence>
<gene>
    <name evidence="1" type="ordered locus">Metfor_0406</name>
</gene>
<name>L0HEF0_METFS</name>
<dbReference type="EMBL" id="CP003167">
    <property type="protein sequence ID" value="AGB01479.1"/>
    <property type="molecule type" value="Genomic_DNA"/>
</dbReference>
<accession>L0HEF0</accession>
<protein>
    <submittedName>
        <fullName evidence="1">Uncharacterized protein</fullName>
    </submittedName>
</protein>
<dbReference type="HOGENOM" id="CLU_120322_0_0_2"/>